<keyword evidence="3" id="KW-1185">Reference proteome</keyword>
<dbReference type="AlphaFoldDB" id="D8JVB7"/>
<proteinExistence type="predicted"/>
<dbReference type="KEGG" id="hdn:Hden_2976"/>
<name>D8JVB7_HYPDA</name>
<sequence>MQVKVTREFRAVPAGAVYPKEFLVDEIVDGRIAEIALELKSGEKIAGSVSKERTHKTGETAPAANSTTNEDEDEDEDEDDETDGEAQTAGGDADPPAGVKKPEAPKTIIVRARLKDKYEGPDDKGKAIKIVKGGVVSAPLAQKLVDEGLAVVLETKPA</sequence>
<dbReference type="RefSeq" id="WP_013216930.1">
    <property type="nucleotide sequence ID" value="NC_014313.1"/>
</dbReference>
<gene>
    <name evidence="2" type="ordered locus">Hden_2976</name>
</gene>
<evidence type="ECO:0000313" key="2">
    <source>
        <dbReference type="EMBL" id="ADJ24771.1"/>
    </source>
</evidence>
<reference evidence="3" key="1">
    <citation type="journal article" date="2011" name="J. Bacteriol.">
        <title>Genome sequences of eight morphologically diverse alphaproteobacteria.</title>
        <authorList>
            <consortium name="US DOE Joint Genome Institute"/>
            <person name="Brown P.J."/>
            <person name="Kysela D.T."/>
            <person name="Buechlein A."/>
            <person name="Hemmerich C."/>
            <person name="Brun Y.V."/>
        </authorList>
    </citation>
    <scope>NUCLEOTIDE SEQUENCE [LARGE SCALE GENOMIC DNA]</scope>
    <source>
        <strain evidence="3">ATCC 51888 / DSM 1869 / NCIB 11706 / TK 0415</strain>
    </source>
</reference>
<protein>
    <submittedName>
        <fullName evidence="2">Uncharacterized protein</fullName>
    </submittedName>
</protein>
<dbReference type="Proteomes" id="UP000002033">
    <property type="component" value="Chromosome"/>
</dbReference>
<dbReference type="EMBL" id="CP002083">
    <property type="protein sequence ID" value="ADJ24771.1"/>
    <property type="molecule type" value="Genomic_DNA"/>
</dbReference>
<dbReference type="HOGENOM" id="CLU_1667022_0_0_5"/>
<organism evidence="2 3">
    <name type="scientific">Hyphomicrobium denitrificans (strain ATCC 51888 / DSM 1869 / NCIMB 11706 / TK 0415)</name>
    <dbReference type="NCBI Taxonomy" id="582899"/>
    <lineage>
        <taxon>Bacteria</taxon>
        <taxon>Pseudomonadati</taxon>
        <taxon>Pseudomonadota</taxon>
        <taxon>Alphaproteobacteria</taxon>
        <taxon>Hyphomicrobiales</taxon>
        <taxon>Hyphomicrobiaceae</taxon>
        <taxon>Hyphomicrobium</taxon>
    </lineage>
</organism>
<evidence type="ECO:0000256" key="1">
    <source>
        <dbReference type="SAM" id="MobiDB-lite"/>
    </source>
</evidence>
<feature type="compositionally biased region" description="Acidic residues" evidence="1">
    <location>
        <begin position="69"/>
        <end position="84"/>
    </location>
</feature>
<feature type="region of interest" description="Disordered" evidence="1">
    <location>
        <begin position="43"/>
        <end position="107"/>
    </location>
</feature>
<evidence type="ECO:0000313" key="3">
    <source>
        <dbReference type="Proteomes" id="UP000002033"/>
    </source>
</evidence>
<accession>D8JVB7</accession>
<dbReference type="STRING" id="582899.Hden_2976"/>